<evidence type="ECO:0000256" key="1">
    <source>
        <dbReference type="ARBA" id="ARBA00022679"/>
    </source>
</evidence>
<dbReference type="Proteomes" id="UP000077701">
    <property type="component" value="Unassembled WGS sequence"/>
</dbReference>
<dbReference type="InterPro" id="IPR056935">
    <property type="entry name" value="Rv0428c-like_C"/>
</dbReference>
<dbReference type="Pfam" id="PF24553">
    <property type="entry name" value="Rv0428c_C"/>
    <property type="match status" value="2"/>
</dbReference>
<name>A0A171DFY6_9ACTN</name>
<reference evidence="6" key="2">
    <citation type="submission" date="2016-04" db="EMBL/GenBank/DDBJ databases">
        <title>Planomonospora sphaerica JCM9374 whole genome shotgun sequence.</title>
        <authorList>
            <person name="Suzuki T."/>
            <person name="Dohra H."/>
            <person name="Kodani S."/>
        </authorList>
    </citation>
    <scope>NUCLEOTIDE SEQUENCE [LARGE SCALE GENOMIC DNA]</scope>
    <source>
        <strain evidence="6">JCM 9374</strain>
    </source>
</reference>
<proteinExistence type="predicted"/>
<dbReference type="InterPro" id="IPR000182">
    <property type="entry name" value="GNAT_dom"/>
</dbReference>
<evidence type="ECO:0000256" key="2">
    <source>
        <dbReference type="ARBA" id="ARBA00023315"/>
    </source>
</evidence>
<evidence type="ECO:0000313" key="5">
    <source>
        <dbReference type="EMBL" id="GAT68291.1"/>
    </source>
</evidence>
<dbReference type="PANTHER" id="PTHR43420">
    <property type="entry name" value="ACETYLTRANSFERASE"/>
    <property type="match status" value="1"/>
</dbReference>
<dbReference type="EMBL" id="BDCX01000009">
    <property type="protein sequence ID" value="GAT68291.1"/>
    <property type="molecule type" value="Genomic_DNA"/>
</dbReference>
<dbReference type="Gene3D" id="3.40.630.30">
    <property type="match status" value="1"/>
</dbReference>
<dbReference type="InterPro" id="IPR016181">
    <property type="entry name" value="Acyl_CoA_acyltransferase"/>
</dbReference>
<dbReference type="PROSITE" id="PS51186">
    <property type="entry name" value="GNAT"/>
    <property type="match status" value="1"/>
</dbReference>
<comment type="caution">
    <text evidence="5">The sequence shown here is derived from an EMBL/GenBank/DDBJ whole genome shotgun (WGS) entry which is preliminary data.</text>
</comment>
<dbReference type="RefSeq" id="WP_068898694.1">
    <property type="nucleotide sequence ID" value="NZ_BDCX01000009.1"/>
</dbReference>
<gene>
    <name evidence="5" type="ORF">PS9374_03953</name>
</gene>
<keyword evidence="1 5" id="KW-0808">Transferase</keyword>
<feature type="region of interest" description="Disordered" evidence="3">
    <location>
        <begin position="108"/>
        <end position="145"/>
    </location>
</feature>
<dbReference type="SUPFAM" id="SSF55729">
    <property type="entry name" value="Acyl-CoA N-acyltransferases (Nat)"/>
    <property type="match status" value="1"/>
</dbReference>
<dbReference type="GO" id="GO:0016747">
    <property type="term" value="F:acyltransferase activity, transferring groups other than amino-acyl groups"/>
    <property type="evidence" value="ECO:0007669"/>
    <property type="project" value="InterPro"/>
</dbReference>
<feature type="compositionally biased region" description="Low complexity" evidence="3">
    <location>
        <begin position="115"/>
        <end position="129"/>
    </location>
</feature>
<dbReference type="AlphaFoldDB" id="A0A171DFY6"/>
<dbReference type="OrthoDB" id="5243104at2"/>
<keyword evidence="2" id="KW-0012">Acyltransferase</keyword>
<dbReference type="PANTHER" id="PTHR43420:SF44">
    <property type="entry name" value="ACETYLTRANSFERASE YPEA"/>
    <property type="match status" value="1"/>
</dbReference>
<dbReference type="STRING" id="161355.PS9374_03953"/>
<protein>
    <submittedName>
        <fullName evidence="5">GCN5 family acetyltransferase</fullName>
    </submittedName>
</protein>
<evidence type="ECO:0000259" key="4">
    <source>
        <dbReference type="PROSITE" id="PS51186"/>
    </source>
</evidence>
<feature type="domain" description="N-acetyltransferase" evidence="4">
    <location>
        <begin position="148"/>
        <end position="275"/>
    </location>
</feature>
<reference evidence="5 6" key="1">
    <citation type="journal article" date="2016" name="Genome Announc.">
        <title>Draft Genome Sequence of Planomonospora sphaerica JCM9374, a Rare Actinomycete.</title>
        <authorList>
            <person name="Dohra H."/>
            <person name="Suzuki T."/>
            <person name="Inoue Y."/>
            <person name="Kodani S."/>
        </authorList>
    </citation>
    <scope>NUCLEOTIDE SEQUENCE [LARGE SCALE GENOMIC DNA]</scope>
    <source>
        <strain evidence="5 6">JCM 9374</strain>
    </source>
</reference>
<accession>A0A171DFY6</accession>
<sequence>MTDDVFDRLVDRAWPALGRTDSGGWTLRTAGGVTKRANSVLPLGGRRDLEPAVDAAEEFYAGQGLPCAFSVGPGAAPGLDGLLEARGYRVVDPTLVMVALLEPVAPGAGRGGAPVPGAGPASGGVPAPEEGAEPGGGAGAPEDGWSGAEVRLAAEPGADWLDVWWSVDGRGGGDARETARRILTGVPAVYGSLGAEAVGRGVVQGEWLGVYCMATAAHARRRGHARRILNALLSHGREQGARHAYLCVVEANTAARSLYERLGFTVSARYHYRVR</sequence>
<keyword evidence="6" id="KW-1185">Reference proteome</keyword>
<evidence type="ECO:0000256" key="3">
    <source>
        <dbReference type="SAM" id="MobiDB-lite"/>
    </source>
</evidence>
<evidence type="ECO:0000313" key="6">
    <source>
        <dbReference type="Proteomes" id="UP000077701"/>
    </source>
</evidence>
<dbReference type="InterPro" id="IPR050680">
    <property type="entry name" value="YpeA/RimI_acetyltransf"/>
</dbReference>
<organism evidence="5 6">
    <name type="scientific">Planomonospora sphaerica</name>
    <dbReference type="NCBI Taxonomy" id="161355"/>
    <lineage>
        <taxon>Bacteria</taxon>
        <taxon>Bacillati</taxon>
        <taxon>Actinomycetota</taxon>
        <taxon>Actinomycetes</taxon>
        <taxon>Streptosporangiales</taxon>
        <taxon>Streptosporangiaceae</taxon>
        <taxon>Planomonospora</taxon>
    </lineage>
</organism>